<dbReference type="InterPro" id="IPR005467">
    <property type="entry name" value="His_kinase_dom"/>
</dbReference>
<dbReference type="PRINTS" id="PR00344">
    <property type="entry name" value="BCTRLSENSOR"/>
</dbReference>
<dbReference type="Gene3D" id="3.30.565.10">
    <property type="entry name" value="Histidine kinase-like ATPase, C-terminal domain"/>
    <property type="match status" value="1"/>
</dbReference>
<comment type="catalytic activity">
    <reaction evidence="1">
        <text>ATP + protein L-histidine = ADP + protein N-phospho-L-histidine.</text>
        <dbReference type="EC" id="2.7.13.3"/>
    </reaction>
</comment>
<dbReference type="AlphaFoldDB" id="A0A938BPL8"/>
<dbReference type="SUPFAM" id="SSF55874">
    <property type="entry name" value="ATPase domain of HSP90 chaperone/DNA topoisomerase II/histidine kinase"/>
    <property type="match status" value="1"/>
</dbReference>
<evidence type="ECO:0000256" key="5">
    <source>
        <dbReference type="ARBA" id="ARBA00023012"/>
    </source>
</evidence>
<dbReference type="InterPro" id="IPR004358">
    <property type="entry name" value="Sig_transdc_His_kin-like_C"/>
</dbReference>
<evidence type="ECO:0000259" key="9">
    <source>
        <dbReference type="PROSITE" id="PS50110"/>
    </source>
</evidence>
<dbReference type="GO" id="GO:0000155">
    <property type="term" value="F:phosphorelay sensor kinase activity"/>
    <property type="evidence" value="ECO:0007669"/>
    <property type="project" value="InterPro"/>
</dbReference>
<dbReference type="PANTHER" id="PTHR43547">
    <property type="entry name" value="TWO-COMPONENT HISTIDINE KINASE"/>
    <property type="match status" value="1"/>
</dbReference>
<protein>
    <recommendedName>
        <fullName evidence="2">histidine kinase</fullName>
        <ecNumber evidence="2">2.7.13.3</ecNumber>
    </recommendedName>
</protein>
<dbReference type="InterPro" id="IPR036890">
    <property type="entry name" value="HATPase_C_sf"/>
</dbReference>
<gene>
    <name evidence="10" type="ORF">FJZ00_14670</name>
</gene>
<feature type="non-terminal residue" evidence="10">
    <location>
        <position position="465"/>
    </location>
</feature>
<dbReference type="CDD" id="cd16922">
    <property type="entry name" value="HATPase_EvgS-ArcB-TorS-like"/>
    <property type="match status" value="1"/>
</dbReference>
<feature type="compositionally biased region" description="Basic and acidic residues" evidence="7">
    <location>
        <begin position="179"/>
        <end position="194"/>
    </location>
</feature>
<dbReference type="Proteomes" id="UP000703893">
    <property type="component" value="Unassembled WGS sequence"/>
</dbReference>
<keyword evidence="4" id="KW-0808">Transferase</keyword>
<dbReference type="PROSITE" id="PS50110">
    <property type="entry name" value="RESPONSE_REGULATORY"/>
    <property type="match status" value="2"/>
</dbReference>
<dbReference type="PANTHER" id="PTHR43547:SF2">
    <property type="entry name" value="HYBRID SIGNAL TRANSDUCTION HISTIDINE KINASE C"/>
    <property type="match status" value="1"/>
</dbReference>
<evidence type="ECO:0000256" key="2">
    <source>
        <dbReference type="ARBA" id="ARBA00012438"/>
    </source>
</evidence>
<evidence type="ECO:0000256" key="6">
    <source>
        <dbReference type="PROSITE-ProRule" id="PRU00169"/>
    </source>
</evidence>
<dbReference type="Pfam" id="PF00072">
    <property type="entry name" value="Response_reg"/>
    <property type="match status" value="2"/>
</dbReference>
<organism evidence="10 11">
    <name type="scientific">Candidatus Tanganyikabacteria bacterium</name>
    <dbReference type="NCBI Taxonomy" id="2961651"/>
    <lineage>
        <taxon>Bacteria</taxon>
        <taxon>Bacillati</taxon>
        <taxon>Candidatus Sericytochromatia</taxon>
        <taxon>Candidatus Tanganyikabacteria</taxon>
    </lineage>
</organism>
<dbReference type="InterPro" id="IPR003661">
    <property type="entry name" value="HisK_dim/P_dom"/>
</dbReference>
<dbReference type="Gene3D" id="1.10.287.130">
    <property type="match status" value="1"/>
</dbReference>
<evidence type="ECO:0000256" key="7">
    <source>
        <dbReference type="SAM" id="MobiDB-lite"/>
    </source>
</evidence>
<proteinExistence type="predicted"/>
<name>A0A938BPL8_9BACT</name>
<dbReference type="Gene3D" id="3.40.50.2300">
    <property type="match status" value="2"/>
</dbReference>
<sequence length="465" mass="49793">MEIARNNTDRLTRLINDLLDLSKMEAGKMTFQLAQVSVSGLLKEAGTTFSVAAGEKALTLDVDLPDEPLTVAADRDKVMQVLSNLPSNAIKFTDRGGVLLWARREDERILIGVTDSGPGIPDGERDKIFSKFHQIDGSSTRKKGGTGLGLPICKHIIEGHGGEIRVEPGRPGSDGDGPAGERLRSERPASRRPEANGSGSTFVFCLQMAAPTEPAPSAIPALDGTPTVLVVDDDPDIRAILRTNLEAAGYAVYEAASGEEALRLARGLKPDLATVDLMLPDIDGFGVIEKLKQDPATAQIPVVVVSALERDAEAALFQLADYFVKPVRPEDIVSRIESLLAPLPSGARSILVVDDEQDVRATVSAALESAGWETRAAGSGPLALEMATSERPDMILLDLHMPGMDGFEVITKLRSQDATREVPVMIFSAITGQEAKAKALRLGATGYLTKELNHRALVKHLDTFL</sequence>
<evidence type="ECO:0000256" key="3">
    <source>
        <dbReference type="ARBA" id="ARBA00022553"/>
    </source>
</evidence>
<comment type="caution">
    <text evidence="10">The sequence shown here is derived from an EMBL/GenBank/DDBJ whole genome shotgun (WGS) entry which is preliminary data.</text>
</comment>
<dbReference type="InterPro" id="IPR011006">
    <property type="entry name" value="CheY-like_superfamily"/>
</dbReference>
<feature type="region of interest" description="Disordered" evidence="7">
    <location>
        <begin position="162"/>
        <end position="198"/>
    </location>
</feature>
<feature type="modified residue" description="4-aspartylphosphate" evidence="6">
    <location>
        <position position="398"/>
    </location>
</feature>
<dbReference type="CDD" id="cd00082">
    <property type="entry name" value="HisKA"/>
    <property type="match status" value="1"/>
</dbReference>
<dbReference type="SMART" id="SM00387">
    <property type="entry name" value="HATPase_c"/>
    <property type="match status" value="1"/>
</dbReference>
<dbReference type="EC" id="2.7.13.3" evidence="2"/>
<dbReference type="SUPFAM" id="SSF52172">
    <property type="entry name" value="CheY-like"/>
    <property type="match status" value="2"/>
</dbReference>
<dbReference type="PROSITE" id="PS50109">
    <property type="entry name" value="HIS_KIN"/>
    <property type="match status" value="1"/>
</dbReference>
<dbReference type="InterPro" id="IPR003594">
    <property type="entry name" value="HATPase_dom"/>
</dbReference>
<feature type="domain" description="Response regulatory" evidence="9">
    <location>
        <begin position="349"/>
        <end position="465"/>
    </location>
</feature>
<feature type="domain" description="Histidine kinase" evidence="8">
    <location>
        <begin position="1"/>
        <end position="191"/>
    </location>
</feature>
<dbReference type="InterPro" id="IPR001789">
    <property type="entry name" value="Sig_transdc_resp-reg_receiver"/>
</dbReference>
<evidence type="ECO:0000313" key="11">
    <source>
        <dbReference type="Proteomes" id="UP000703893"/>
    </source>
</evidence>
<reference evidence="10 11" key="1">
    <citation type="submission" date="2019-03" db="EMBL/GenBank/DDBJ databases">
        <title>Lake Tanganyika Metagenome-Assembled Genomes (MAGs).</title>
        <authorList>
            <person name="Tran P."/>
        </authorList>
    </citation>
    <scope>NUCLEOTIDE SEQUENCE [LARGE SCALE GENOMIC DNA]</scope>
    <source>
        <strain evidence="10">K_DeepCast_65m_m2_236</strain>
    </source>
</reference>
<evidence type="ECO:0000256" key="1">
    <source>
        <dbReference type="ARBA" id="ARBA00000085"/>
    </source>
</evidence>
<accession>A0A938BPL8</accession>
<dbReference type="SMART" id="SM00448">
    <property type="entry name" value="REC"/>
    <property type="match status" value="2"/>
</dbReference>
<keyword evidence="3 6" id="KW-0597">Phosphoprotein</keyword>
<dbReference type="Pfam" id="PF02518">
    <property type="entry name" value="HATPase_c"/>
    <property type="match status" value="1"/>
</dbReference>
<feature type="modified residue" description="4-aspartylphosphate" evidence="6">
    <location>
        <position position="276"/>
    </location>
</feature>
<dbReference type="EMBL" id="VGJX01001004">
    <property type="protein sequence ID" value="MBM3276395.1"/>
    <property type="molecule type" value="Genomic_DNA"/>
</dbReference>
<keyword evidence="5" id="KW-0902">Two-component regulatory system</keyword>
<evidence type="ECO:0000256" key="4">
    <source>
        <dbReference type="ARBA" id="ARBA00022777"/>
    </source>
</evidence>
<evidence type="ECO:0000259" key="8">
    <source>
        <dbReference type="PROSITE" id="PS50109"/>
    </source>
</evidence>
<keyword evidence="4" id="KW-0418">Kinase</keyword>
<evidence type="ECO:0000313" key="10">
    <source>
        <dbReference type="EMBL" id="MBM3276395.1"/>
    </source>
</evidence>
<feature type="domain" description="Response regulatory" evidence="9">
    <location>
        <begin position="227"/>
        <end position="340"/>
    </location>
</feature>